<dbReference type="EMBL" id="JAAMPC010000005">
    <property type="protein sequence ID" value="KAG2310024.1"/>
    <property type="molecule type" value="Genomic_DNA"/>
</dbReference>
<evidence type="ECO:0000259" key="1">
    <source>
        <dbReference type="Pfam" id="PF23310"/>
    </source>
</evidence>
<keyword evidence="3" id="KW-1185">Reference proteome</keyword>
<feature type="domain" description="At2g35280-like TPR" evidence="1">
    <location>
        <begin position="2"/>
        <end position="69"/>
    </location>
</feature>
<evidence type="ECO:0000313" key="3">
    <source>
        <dbReference type="Proteomes" id="UP000886595"/>
    </source>
</evidence>
<dbReference type="AlphaFoldDB" id="A0A8X7VF53"/>
<dbReference type="Proteomes" id="UP000886595">
    <property type="component" value="Unassembled WGS sequence"/>
</dbReference>
<organism evidence="2 3">
    <name type="scientific">Brassica carinata</name>
    <name type="common">Ethiopian mustard</name>
    <name type="synonym">Abyssinian cabbage</name>
    <dbReference type="NCBI Taxonomy" id="52824"/>
    <lineage>
        <taxon>Eukaryota</taxon>
        <taxon>Viridiplantae</taxon>
        <taxon>Streptophyta</taxon>
        <taxon>Embryophyta</taxon>
        <taxon>Tracheophyta</taxon>
        <taxon>Spermatophyta</taxon>
        <taxon>Magnoliopsida</taxon>
        <taxon>eudicotyledons</taxon>
        <taxon>Gunneridae</taxon>
        <taxon>Pentapetalae</taxon>
        <taxon>rosids</taxon>
        <taxon>malvids</taxon>
        <taxon>Brassicales</taxon>
        <taxon>Brassicaceae</taxon>
        <taxon>Brassiceae</taxon>
        <taxon>Brassica</taxon>
    </lineage>
</organism>
<dbReference type="InterPro" id="IPR057136">
    <property type="entry name" value="At2g35280_TPR_dom"/>
</dbReference>
<protein>
    <recommendedName>
        <fullName evidence="1">At2g35280-like TPR domain-containing protein</fullName>
    </recommendedName>
</protein>
<evidence type="ECO:0000313" key="2">
    <source>
        <dbReference type="EMBL" id="KAG2310024.1"/>
    </source>
</evidence>
<dbReference type="Pfam" id="PF23310">
    <property type="entry name" value="TPR_27"/>
    <property type="match status" value="1"/>
</dbReference>
<proteinExistence type="predicted"/>
<dbReference type="PANTHER" id="PTHR33784">
    <property type="entry name" value="OS05G0482100 PROTEIN"/>
    <property type="match status" value="1"/>
</dbReference>
<reference evidence="2 3" key="1">
    <citation type="submission" date="2020-02" db="EMBL/GenBank/DDBJ databases">
        <authorList>
            <person name="Ma Q."/>
            <person name="Huang Y."/>
            <person name="Song X."/>
            <person name="Pei D."/>
        </authorList>
    </citation>
    <scope>NUCLEOTIDE SEQUENCE [LARGE SCALE GENOMIC DNA]</scope>
    <source>
        <strain evidence="2">Sxm20200214</strain>
        <tissue evidence="2">Leaf</tissue>
    </source>
</reference>
<dbReference type="InterPro" id="IPR040338">
    <property type="entry name" value="At1g67623-like"/>
</dbReference>
<dbReference type="PANTHER" id="PTHR33784:SF12">
    <property type="entry name" value="F-BOX DOMAIN-CONTAINING PROTEIN"/>
    <property type="match status" value="1"/>
</dbReference>
<dbReference type="OrthoDB" id="1926629at2759"/>
<comment type="caution">
    <text evidence="2">The sequence shown here is derived from an EMBL/GenBank/DDBJ whole genome shotgun (WGS) entry which is preliminary data.</text>
</comment>
<accession>A0A8X7VF53</accession>
<gene>
    <name evidence="2" type="ORF">Bca52824_021581</name>
</gene>
<sequence length="75" mass="8864">MEFCLRYGNGEAHYIEGIKQYFALHDRPRGMRHLKIAATRNYKKGNYLYALLKLQAGDHVEGMNLLDLHKWRNNT</sequence>
<name>A0A8X7VF53_BRACI</name>